<evidence type="ECO:0000313" key="1">
    <source>
        <dbReference type="EMBL" id="KAL3592142.1"/>
    </source>
</evidence>
<sequence length="177" mass="19215">MPTTSYATVPTCASYDQVRILYVAGLPDDIKPREIYSLFREFPGYESSHLRSPSQNSQPFAFASFADQPAAVPAMHALNGMVFDLEKGSTLYIDLAKCWRVLWILDGSPDSDQSHGGHILLKAHIAGFGSVHLPGMTISAFNTIGFGLFASSLAFEQAVSLVCFTSELDFTICPAEA</sequence>
<comment type="caution">
    <text evidence="1">The sequence shown here is derived from an EMBL/GenBank/DDBJ whole genome shotgun (WGS) entry which is preliminary data.</text>
</comment>
<dbReference type="Proteomes" id="UP000309997">
    <property type="component" value="Unassembled WGS sequence"/>
</dbReference>
<name>A0ACC4CAC2_POPAL</name>
<gene>
    <name evidence="1" type="ORF">D5086_010782</name>
</gene>
<proteinExistence type="predicted"/>
<keyword evidence="2" id="KW-1185">Reference proteome</keyword>
<protein>
    <submittedName>
        <fullName evidence="1">Uncharacterized protein</fullName>
    </submittedName>
</protein>
<organism evidence="1 2">
    <name type="scientific">Populus alba</name>
    <name type="common">White poplar</name>
    <dbReference type="NCBI Taxonomy" id="43335"/>
    <lineage>
        <taxon>Eukaryota</taxon>
        <taxon>Viridiplantae</taxon>
        <taxon>Streptophyta</taxon>
        <taxon>Embryophyta</taxon>
        <taxon>Tracheophyta</taxon>
        <taxon>Spermatophyta</taxon>
        <taxon>Magnoliopsida</taxon>
        <taxon>eudicotyledons</taxon>
        <taxon>Gunneridae</taxon>
        <taxon>Pentapetalae</taxon>
        <taxon>rosids</taxon>
        <taxon>fabids</taxon>
        <taxon>Malpighiales</taxon>
        <taxon>Salicaceae</taxon>
        <taxon>Saliceae</taxon>
        <taxon>Populus</taxon>
    </lineage>
</organism>
<accession>A0ACC4CAC2</accession>
<reference evidence="1 2" key="1">
    <citation type="journal article" date="2024" name="Plant Biotechnol. J.">
        <title>Genome and CRISPR/Cas9 system of a widespread forest tree (Populus alba) in the world.</title>
        <authorList>
            <person name="Liu Y.J."/>
            <person name="Jiang P.F."/>
            <person name="Han X.M."/>
            <person name="Li X.Y."/>
            <person name="Wang H.M."/>
            <person name="Wang Y.J."/>
            <person name="Wang X.X."/>
            <person name="Zeng Q.Y."/>
        </authorList>
    </citation>
    <scope>NUCLEOTIDE SEQUENCE [LARGE SCALE GENOMIC DNA]</scope>
    <source>
        <strain evidence="2">cv. PAL-ZL1</strain>
    </source>
</reference>
<evidence type="ECO:0000313" key="2">
    <source>
        <dbReference type="Proteomes" id="UP000309997"/>
    </source>
</evidence>
<dbReference type="EMBL" id="RCHU02000005">
    <property type="protein sequence ID" value="KAL3592142.1"/>
    <property type="molecule type" value="Genomic_DNA"/>
</dbReference>